<comment type="caution">
    <text evidence="8">The sequence shown here is derived from an EMBL/GenBank/DDBJ whole genome shotgun (WGS) entry which is preliminary data.</text>
</comment>
<dbReference type="Proteomes" id="UP001165289">
    <property type="component" value="Unassembled WGS sequence"/>
</dbReference>
<evidence type="ECO:0000256" key="2">
    <source>
        <dbReference type="ARBA" id="ARBA00004316"/>
    </source>
</evidence>
<evidence type="ECO:0000256" key="6">
    <source>
        <dbReference type="SAM" id="Coils"/>
    </source>
</evidence>
<sequence length="437" mass="49880">MSLNIPGARMPNPPLHALQGRGSMTRLVSSSKSLLTNQPSFISGTQSFYHSDHLTPLEGSLAATLLSECIHQVALLNHILPRPSGPDNKTVAIPSIVEKVFGSQLAEILSVQERLESEYDKLVEAKEKRPTSGNSALQGLFSQMGSRRSYPDQSLSMTASLTAENQKKLIEDCQWLLDTLEKVQLEISDDGHYPSLIECVKRANDEKSKIREVVQKEQESRFELKKLQATLLNINEQRKEELELCQEGIAHSKDQIQEIKNLSARDLKYIKKSCLLETAIESKAAKAEEERLTSMIEKNTTSDSKEQRIHQDIEKFLKESTDALQDKLEHWMNKFENESEEKANELREAEEKLAECLGKMQEQSKKYREYSKVVEDDRIEKEQIRLTEEREKLEAYATVRIQAWWRGTMQRNLLGPFRPKKTKKGGGKKKGGKKKKK</sequence>
<feature type="compositionally biased region" description="Basic residues" evidence="7">
    <location>
        <begin position="418"/>
        <end position="437"/>
    </location>
</feature>
<reference evidence="8 9" key="1">
    <citation type="journal article" date="2023" name="BMC Biol.">
        <title>The compact genome of the sponge Oopsacas minuta (Hexactinellida) is lacking key metazoan core genes.</title>
        <authorList>
            <person name="Santini S."/>
            <person name="Schenkelaars Q."/>
            <person name="Jourda C."/>
            <person name="Duchesne M."/>
            <person name="Belahbib H."/>
            <person name="Rocher C."/>
            <person name="Selva M."/>
            <person name="Riesgo A."/>
            <person name="Vervoort M."/>
            <person name="Leys S.P."/>
            <person name="Kodjabachian L."/>
            <person name="Le Bivic A."/>
            <person name="Borchiellini C."/>
            <person name="Claverie J.M."/>
            <person name="Renard E."/>
        </authorList>
    </citation>
    <scope>NUCLEOTIDE SEQUENCE [LARGE SCALE GENOMIC DNA]</scope>
    <source>
        <strain evidence="8">SPO-2</strain>
    </source>
</reference>
<proteinExistence type="predicted"/>
<protein>
    <submittedName>
        <fullName evidence="8">IQ domain-containing protein G isoform X1</fullName>
    </submittedName>
</protein>
<dbReference type="PROSITE" id="PS50096">
    <property type="entry name" value="IQ"/>
    <property type="match status" value="1"/>
</dbReference>
<dbReference type="CDD" id="cd23766">
    <property type="entry name" value="IQCG"/>
    <property type="match status" value="1"/>
</dbReference>
<feature type="coiled-coil region" evidence="6">
    <location>
        <begin position="200"/>
        <end position="244"/>
    </location>
</feature>
<evidence type="ECO:0000256" key="7">
    <source>
        <dbReference type="SAM" id="MobiDB-lite"/>
    </source>
</evidence>
<dbReference type="GO" id="GO:0005856">
    <property type="term" value="C:cytoskeleton"/>
    <property type="evidence" value="ECO:0007669"/>
    <property type="project" value="UniProtKB-SubCell"/>
</dbReference>
<keyword evidence="3" id="KW-0963">Cytoplasm</keyword>
<dbReference type="AlphaFoldDB" id="A0AAV7JWL5"/>
<feature type="coiled-coil region" evidence="6">
    <location>
        <begin position="321"/>
        <end position="366"/>
    </location>
</feature>
<keyword evidence="6" id="KW-0175">Coiled coil</keyword>
<dbReference type="PANTHER" id="PTHR14871">
    <property type="entry name" value="DYNEIN REGULATORY COMPLEX PROTEIN 9"/>
    <property type="match status" value="1"/>
</dbReference>
<dbReference type="GO" id="GO:0005737">
    <property type="term" value="C:cytoplasm"/>
    <property type="evidence" value="ECO:0007669"/>
    <property type="project" value="TreeGrafter"/>
</dbReference>
<accession>A0AAV7JWL5</accession>
<evidence type="ECO:0000256" key="1">
    <source>
        <dbReference type="ARBA" id="ARBA00004245"/>
    </source>
</evidence>
<dbReference type="InterPro" id="IPR042618">
    <property type="entry name" value="IQCG"/>
</dbReference>
<keyword evidence="9" id="KW-1185">Reference proteome</keyword>
<evidence type="ECO:0000313" key="8">
    <source>
        <dbReference type="EMBL" id="KAI6653232.1"/>
    </source>
</evidence>
<dbReference type="GO" id="GO:0031514">
    <property type="term" value="C:motile cilium"/>
    <property type="evidence" value="ECO:0007669"/>
    <property type="project" value="TreeGrafter"/>
</dbReference>
<keyword evidence="4" id="KW-0206">Cytoskeleton</keyword>
<comment type="subcellular location">
    <subcellularLocation>
        <location evidence="2">Cell projection</location>
    </subcellularLocation>
    <subcellularLocation>
        <location evidence="1">Cytoplasm</location>
        <location evidence="1">Cytoskeleton</location>
    </subcellularLocation>
</comment>
<gene>
    <name evidence="8" type="ORF">LOD99_3757</name>
</gene>
<organism evidence="8 9">
    <name type="scientific">Oopsacas minuta</name>
    <dbReference type="NCBI Taxonomy" id="111878"/>
    <lineage>
        <taxon>Eukaryota</taxon>
        <taxon>Metazoa</taxon>
        <taxon>Porifera</taxon>
        <taxon>Hexactinellida</taxon>
        <taxon>Hexasterophora</taxon>
        <taxon>Lyssacinosida</taxon>
        <taxon>Leucopsacidae</taxon>
        <taxon>Oopsacas</taxon>
    </lineage>
</organism>
<feature type="region of interest" description="Disordered" evidence="7">
    <location>
        <begin position="412"/>
        <end position="437"/>
    </location>
</feature>
<evidence type="ECO:0000256" key="4">
    <source>
        <dbReference type="ARBA" id="ARBA00023212"/>
    </source>
</evidence>
<keyword evidence="5" id="KW-0966">Cell projection</keyword>
<dbReference type="PANTHER" id="PTHR14871:SF1">
    <property type="entry name" value="DYNEIN REGULATORY COMPLEX PROTEIN 9"/>
    <property type="match status" value="1"/>
</dbReference>
<dbReference type="EMBL" id="JAKMXF010000288">
    <property type="protein sequence ID" value="KAI6653232.1"/>
    <property type="molecule type" value="Genomic_DNA"/>
</dbReference>
<evidence type="ECO:0000256" key="3">
    <source>
        <dbReference type="ARBA" id="ARBA00022490"/>
    </source>
</evidence>
<name>A0AAV7JWL5_9METZ</name>
<dbReference type="GO" id="GO:0044782">
    <property type="term" value="P:cilium organization"/>
    <property type="evidence" value="ECO:0007669"/>
    <property type="project" value="TreeGrafter"/>
</dbReference>
<evidence type="ECO:0000313" key="9">
    <source>
        <dbReference type="Proteomes" id="UP001165289"/>
    </source>
</evidence>
<evidence type="ECO:0000256" key="5">
    <source>
        <dbReference type="ARBA" id="ARBA00023273"/>
    </source>
</evidence>